<protein>
    <submittedName>
        <fullName evidence="1">Uncharacterized protein</fullName>
    </submittedName>
</protein>
<name>E2ZKQ7_9FIRM</name>
<sequence>MKLRSRQYSLDERRYQAQSPHGSALVEAALGCVCILELSFLHKGSLCLFGLP</sequence>
<proteinExistence type="predicted"/>
<reference evidence="1 2" key="1">
    <citation type="submission" date="2010-08" db="EMBL/GenBank/DDBJ databases">
        <authorList>
            <person name="Weinstock G."/>
            <person name="Sodergren E."/>
            <person name="Clifton S."/>
            <person name="Fulton L."/>
            <person name="Fulton B."/>
            <person name="Courtney L."/>
            <person name="Fronick C."/>
            <person name="Harrison M."/>
            <person name="Strong C."/>
            <person name="Farmer C."/>
            <person name="Delahaunty K."/>
            <person name="Markovic C."/>
            <person name="Hall O."/>
            <person name="Minx P."/>
            <person name="Tomlinson C."/>
            <person name="Mitreva M."/>
            <person name="Hou S."/>
            <person name="Chen J."/>
            <person name="Wollam A."/>
            <person name="Pepin K.H."/>
            <person name="Johnson M."/>
            <person name="Bhonagiri V."/>
            <person name="Zhang X."/>
            <person name="Suruliraj S."/>
            <person name="Warren W."/>
            <person name="Chinwalla A."/>
            <person name="Mardis E.R."/>
            <person name="Wilson R.K."/>
        </authorList>
    </citation>
    <scope>NUCLEOTIDE SEQUENCE [LARGE SCALE GENOMIC DNA]</scope>
    <source>
        <strain evidence="1 2">KLE1255</strain>
    </source>
</reference>
<dbReference type="BioCyc" id="FCF748224-HMP:GTSS-1366-MONOMER"/>
<accession>E2ZKQ7</accession>
<gene>
    <name evidence="1" type="ORF">HMPREF9436_02260</name>
</gene>
<comment type="caution">
    <text evidence="1">The sequence shown here is derived from an EMBL/GenBank/DDBJ whole genome shotgun (WGS) entry which is preliminary data.</text>
</comment>
<dbReference type="HOGENOM" id="CLU_3080039_0_0_9"/>
<evidence type="ECO:0000313" key="2">
    <source>
        <dbReference type="Proteomes" id="UP000006028"/>
    </source>
</evidence>
<evidence type="ECO:0000313" key="1">
    <source>
        <dbReference type="EMBL" id="EFQ06232.1"/>
    </source>
</evidence>
<dbReference type="Proteomes" id="UP000006028">
    <property type="component" value="Unassembled WGS sequence"/>
</dbReference>
<dbReference type="AlphaFoldDB" id="E2ZKQ7"/>
<dbReference type="EMBL" id="AECU01000174">
    <property type="protein sequence ID" value="EFQ06232.1"/>
    <property type="molecule type" value="Genomic_DNA"/>
</dbReference>
<dbReference type="STRING" id="748224.HMPREF9436_02260"/>
<organism evidence="1 2">
    <name type="scientific">Faecalibacterium cf. prausnitzii KLE1255</name>
    <dbReference type="NCBI Taxonomy" id="748224"/>
    <lineage>
        <taxon>Bacteria</taxon>
        <taxon>Bacillati</taxon>
        <taxon>Bacillota</taxon>
        <taxon>Clostridia</taxon>
        <taxon>Eubacteriales</taxon>
        <taxon>Oscillospiraceae</taxon>
        <taxon>Faecalibacterium</taxon>
    </lineage>
</organism>